<evidence type="ECO:0000313" key="2">
    <source>
        <dbReference type="Proteomes" id="UP000184248"/>
    </source>
</evidence>
<evidence type="ECO:0000313" key="1">
    <source>
        <dbReference type="EMBL" id="SHK80429.1"/>
    </source>
</evidence>
<gene>
    <name evidence="1" type="ORF">SAMN05192556_105188</name>
</gene>
<keyword evidence="2" id="KW-1185">Reference proteome</keyword>
<reference evidence="2" key="1">
    <citation type="submission" date="2016-11" db="EMBL/GenBank/DDBJ databases">
        <authorList>
            <person name="Varghese N."/>
            <person name="Submissions S."/>
        </authorList>
    </citation>
    <scope>NUCLEOTIDE SEQUENCE [LARGE SCALE GENOMIC DNA]</scope>
    <source>
        <strain evidence="2">ALO Sharm</strain>
    </source>
</reference>
<dbReference type="AlphaFoldDB" id="A0A1M6VG38"/>
<sequence>MTRVHLLPRMKKRHVHDQLEHMRVEGFKPAYQGVRDDPAMYYATSGGSLDAARIEDLVKRIREEARQLGFPASIGRKVGDFDTRVTILLAQEEWLNTGEALRDDVWSYIATMMLPDVVVWRFPSANDERFLGGVRNTFQRLWTRGVVLDRGELSDDRWALIERLGEETLVQIFERSGLSNNPVLARHFAEGYLSWVDNVDQANMQRTMRDAMMILLLRNKIIDLSLLSEERMHQEVWLAFRTAWEKRGCHHDDTEQDIERSRKGFLKGLMFWRR</sequence>
<accession>A0A1M6VG38</accession>
<dbReference type="Proteomes" id="UP000184248">
    <property type="component" value="Unassembled WGS sequence"/>
</dbReference>
<dbReference type="InterPro" id="IPR045920">
    <property type="entry name" value="DUF6339"/>
</dbReference>
<dbReference type="RefSeq" id="WP_064698901.1">
    <property type="nucleotide sequence ID" value="NZ_BDEO01000004.1"/>
</dbReference>
<dbReference type="Pfam" id="PF19866">
    <property type="entry name" value="DUF6339"/>
    <property type="match status" value="1"/>
</dbReference>
<dbReference type="EMBL" id="FRAL01000005">
    <property type="protein sequence ID" value="SHK80429.1"/>
    <property type="molecule type" value="Genomic_DNA"/>
</dbReference>
<organism evidence="1 2">
    <name type="scientific">Halomonas caseinilytica</name>
    <dbReference type="NCBI Taxonomy" id="438744"/>
    <lineage>
        <taxon>Bacteria</taxon>
        <taxon>Pseudomonadati</taxon>
        <taxon>Pseudomonadota</taxon>
        <taxon>Gammaproteobacteria</taxon>
        <taxon>Oceanospirillales</taxon>
        <taxon>Halomonadaceae</taxon>
        <taxon>Halomonas</taxon>
    </lineage>
</organism>
<dbReference type="OrthoDB" id="9813719at2"/>
<protein>
    <submittedName>
        <fullName evidence="1">Uncharacterized protein</fullName>
    </submittedName>
</protein>
<name>A0A1M6VG38_9GAMM</name>
<proteinExistence type="predicted"/>